<dbReference type="SMART" id="SM00345">
    <property type="entry name" value="HTH_GNTR"/>
    <property type="match status" value="1"/>
</dbReference>
<dbReference type="EMBL" id="BAAAHU010000092">
    <property type="protein sequence ID" value="GAA1016865.1"/>
    <property type="molecule type" value="Genomic_DNA"/>
</dbReference>
<keyword evidence="3" id="KW-0804">Transcription</keyword>
<evidence type="ECO:0000259" key="5">
    <source>
        <dbReference type="PROSITE" id="PS50949"/>
    </source>
</evidence>
<evidence type="ECO:0000256" key="4">
    <source>
        <dbReference type="SAM" id="MobiDB-lite"/>
    </source>
</evidence>
<dbReference type="InterPro" id="IPR000524">
    <property type="entry name" value="Tscrpt_reg_HTH_GntR"/>
</dbReference>
<feature type="domain" description="HTH gntR-type" evidence="5">
    <location>
        <begin position="6"/>
        <end position="74"/>
    </location>
</feature>
<dbReference type="SUPFAM" id="SSF46785">
    <property type="entry name" value="Winged helix' DNA-binding domain"/>
    <property type="match status" value="1"/>
</dbReference>
<sequence>MSTLTETPAEQIAGDLALAIHQRLIRPGERLPSQSHLMKAYGVAMGTAAAALGKLAAAGLIRTVPGSGTFAVRPNPFEPNPVLDVLAAASLCRTLAARTSPQGSAPVLEIRVGEDVDTSGDREGPLTRRVDVAALAGLDRHVLRWMSEALLSAARSDRRRPGAAARRRPSAGGAGAHRRARRPAARRRGRRAAYLARACRPGRPGRPSVLAVLGGPFANQSGPFANHPDRTEHAQEDPLMTTDDRTRWSARAEQVGPQPSSRPSPRPLPGDGGPWVTAWTGDPYNDVNAACGHHLRALCGGCGVCTTCDGCYCAEAAAEARVDVETARAYADHEAHDDHTAGCYLCENEQRRSEGYTRCWKCGVLFPDGRFDLIKHQPGYCFRLLPQPSGIDWSYLLGQDVRLVGRHYTITGHVPADQAAPDPADLSPLLTLVRADEGYKGLVEPFAPREWLEVHPAPPTA</sequence>
<reference evidence="7" key="1">
    <citation type="journal article" date="2019" name="Int. J. Syst. Evol. Microbiol.">
        <title>The Global Catalogue of Microorganisms (GCM) 10K type strain sequencing project: providing services to taxonomists for standard genome sequencing and annotation.</title>
        <authorList>
            <consortium name="The Broad Institute Genomics Platform"/>
            <consortium name="The Broad Institute Genome Sequencing Center for Infectious Disease"/>
            <person name="Wu L."/>
            <person name="Ma J."/>
        </authorList>
    </citation>
    <scope>NUCLEOTIDE SEQUENCE [LARGE SCALE GENOMIC DNA]</scope>
    <source>
        <strain evidence="7">JCM 11269</strain>
    </source>
</reference>
<dbReference type="InterPro" id="IPR050679">
    <property type="entry name" value="Bact_HTH_transcr_reg"/>
</dbReference>
<dbReference type="Proteomes" id="UP001501072">
    <property type="component" value="Unassembled WGS sequence"/>
</dbReference>
<accession>A0ABP4DPG6</accession>
<evidence type="ECO:0000313" key="6">
    <source>
        <dbReference type="EMBL" id="GAA1016865.1"/>
    </source>
</evidence>
<dbReference type="InterPro" id="IPR036388">
    <property type="entry name" value="WH-like_DNA-bd_sf"/>
</dbReference>
<dbReference type="PANTHER" id="PTHR44846:SF1">
    <property type="entry name" value="MANNOSYL-D-GLYCERATE TRANSPORT_METABOLISM SYSTEM REPRESSOR MNGR-RELATED"/>
    <property type="match status" value="1"/>
</dbReference>
<name>A0ABP4DPG6_9ACTN</name>
<proteinExistence type="predicted"/>
<dbReference type="RefSeq" id="WP_346074386.1">
    <property type="nucleotide sequence ID" value="NZ_BAAAHU010000092.1"/>
</dbReference>
<evidence type="ECO:0000313" key="7">
    <source>
        <dbReference type="Proteomes" id="UP001501072"/>
    </source>
</evidence>
<evidence type="ECO:0000256" key="1">
    <source>
        <dbReference type="ARBA" id="ARBA00023015"/>
    </source>
</evidence>
<gene>
    <name evidence="6" type="ORF">GCM10009564_53320</name>
</gene>
<feature type="compositionally biased region" description="Basic residues" evidence="4">
    <location>
        <begin position="176"/>
        <end position="191"/>
    </location>
</feature>
<organism evidence="6 7">
    <name type="scientific">Streptomyces thermogriseus</name>
    <dbReference type="NCBI Taxonomy" id="75292"/>
    <lineage>
        <taxon>Bacteria</taxon>
        <taxon>Bacillati</taxon>
        <taxon>Actinomycetota</taxon>
        <taxon>Actinomycetes</taxon>
        <taxon>Kitasatosporales</taxon>
        <taxon>Streptomycetaceae</taxon>
        <taxon>Streptomyces</taxon>
    </lineage>
</organism>
<evidence type="ECO:0000256" key="2">
    <source>
        <dbReference type="ARBA" id="ARBA00023125"/>
    </source>
</evidence>
<comment type="caution">
    <text evidence="6">The sequence shown here is derived from an EMBL/GenBank/DDBJ whole genome shotgun (WGS) entry which is preliminary data.</text>
</comment>
<feature type="region of interest" description="Disordered" evidence="4">
    <location>
        <begin position="220"/>
        <end position="274"/>
    </location>
</feature>
<keyword evidence="1" id="KW-0805">Transcription regulation</keyword>
<dbReference type="PROSITE" id="PS50949">
    <property type="entry name" value="HTH_GNTR"/>
    <property type="match status" value="1"/>
</dbReference>
<keyword evidence="7" id="KW-1185">Reference proteome</keyword>
<protein>
    <recommendedName>
        <fullName evidence="5">HTH gntR-type domain-containing protein</fullName>
    </recommendedName>
</protein>
<keyword evidence="2" id="KW-0238">DNA-binding</keyword>
<feature type="compositionally biased region" description="Basic and acidic residues" evidence="4">
    <location>
        <begin position="227"/>
        <end position="247"/>
    </location>
</feature>
<dbReference type="Gene3D" id="1.10.10.10">
    <property type="entry name" value="Winged helix-like DNA-binding domain superfamily/Winged helix DNA-binding domain"/>
    <property type="match status" value="1"/>
</dbReference>
<feature type="region of interest" description="Disordered" evidence="4">
    <location>
        <begin position="154"/>
        <end position="192"/>
    </location>
</feature>
<evidence type="ECO:0000256" key="3">
    <source>
        <dbReference type="ARBA" id="ARBA00023163"/>
    </source>
</evidence>
<dbReference type="InterPro" id="IPR036390">
    <property type="entry name" value="WH_DNA-bd_sf"/>
</dbReference>
<dbReference type="PANTHER" id="PTHR44846">
    <property type="entry name" value="MANNOSYL-D-GLYCERATE TRANSPORT/METABOLISM SYSTEM REPRESSOR MNGR-RELATED"/>
    <property type="match status" value="1"/>
</dbReference>
<dbReference type="Pfam" id="PF00392">
    <property type="entry name" value="GntR"/>
    <property type="match status" value="1"/>
</dbReference>